<accession>A0ACA9RAD1</accession>
<feature type="non-terminal residue" evidence="1">
    <location>
        <position position="1"/>
    </location>
</feature>
<reference evidence="1" key="1">
    <citation type="submission" date="2021-06" db="EMBL/GenBank/DDBJ databases">
        <authorList>
            <person name="Kallberg Y."/>
            <person name="Tangrot J."/>
            <person name="Rosling A."/>
        </authorList>
    </citation>
    <scope>NUCLEOTIDE SEQUENCE</scope>
    <source>
        <strain evidence="1">MA461A</strain>
    </source>
</reference>
<comment type="caution">
    <text evidence="1">The sequence shown here is derived from an EMBL/GenBank/DDBJ whole genome shotgun (WGS) entry which is preliminary data.</text>
</comment>
<gene>
    <name evidence="1" type="ORF">RPERSI_LOCUS17906</name>
</gene>
<keyword evidence="2" id="KW-1185">Reference proteome</keyword>
<dbReference type="EMBL" id="CAJVQC010046534">
    <property type="protein sequence ID" value="CAG8783174.1"/>
    <property type="molecule type" value="Genomic_DNA"/>
</dbReference>
<name>A0ACA9RAD1_9GLOM</name>
<proteinExistence type="predicted"/>
<dbReference type="Proteomes" id="UP000789920">
    <property type="component" value="Unassembled WGS sequence"/>
</dbReference>
<feature type="non-terminal residue" evidence="1">
    <location>
        <position position="64"/>
    </location>
</feature>
<organism evidence="1 2">
    <name type="scientific">Racocetra persica</name>
    <dbReference type="NCBI Taxonomy" id="160502"/>
    <lineage>
        <taxon>Eukaryota</taxon>
        <taxon>Fungi</taxon>
        <taxon>Fungi incertae sedis</taxon>
        <taxon>Mucoromycota</taxon>
        <taxon>Glomeromycotina</taxon>
        <taxon>Glomeromycetes</taxon>
        <taxon>Diversisporales</taxon>
        <taxon>Gigasporaceae</taxon>
        <taxon>Racocetra</taxon>
    </lineage>
</organism>
<evidence type="ECO:0000313" key="2">
    <source>
        <dbReference type="Proteomes" id="UP000789920"/>
    </source>
</evidence>
<evidence type="ECO:0000313" key="1">
    <source>
        <dbReference type="EMBL" id="CAG8783174.1"/>
    </source>
</evidence>
<protein>
    <submittedName>
        <fullName evidence="1">29565_t:CDS:1</fullName>
    </submittedName>
</protein>
<sequence length="64" mass="7143">RPKPGTVEELTQFHTDDYINFLSRVTADNVDTCIKDCIKFNVGDDCPAFDGLLEYCRRATGGSL</sequence>